<keyword evidence="2" id="KW-1185">Reference proteome</keyword>
<gene>
    <name evidence="1" type="ORF">ETSY2_43750</name>
</gene>
<protein>
    <submittedName>
        <fullName evidence="1">Uncharacterized protein</fullName>
    </submittedName>
</protein>
<comment type="caution">
    <text evidence="1">The sequence shown here is derived from an EMBL/GenBank/DDBJ whole genome shotgun (WGS) entry which is preliminary data.</text>
</comment>
<organism evidence="1 2">
    <name type="scientific">Candidatus Entotheonella gemina</name>
    <dbReference type="NCBI Taxonomy" id="1429439"/>
    <lineage>
        <taxon>Bacteria</taxon>
        <taxon>Pseudomonadati</taxon>
        <taxon>Nitrospinota/Tectimicrobiota group</taxon>
        <taxon>Candidatus Tectimicrobiota</taxon>
        <taxon>Candidatus Entotheonellia</taxon>
        <taxon>Candidatus Entotheonellales</taxon>
        <taxon>Candidatus Entotheonellaceae</taxon>
        <taxon>Candidatus Entotheonella</taxon>
    </lineage>
</organism>
<evidence type="ECO:0000313" key="2">
    <source>
        <dbReference type="Proteomes" id="UP000019140"/>
    </source>
</evidence>
<sequence length="94" mass="10848">MKFSEGLLDEQFDEFKVLVFEKLDSIVKASSLVEMVNSLIRPYLNTSKGQITQETLNLIMFYHNHRRYKSGKRQGKAPIELLTGEALQGDWVDL</sequence>
<proteinExistence type="predicted"/>
<dbReference type="HOGENOM" id="CLU_2380867_0_0_7"/>
<evidence type="ECO:0000313" key="1">
    <source>
        <dbReference type="EMBL" id="ETW97871.1"/>
    </source>
</evidence>
<dbReference type="Proteomes" id="UP000019140">
    <property type="component" value="Unassembled WGS sequence"/>
</dbReference>
<accession>W4LKK9</accession>
<name>W4LKK9_9BACT</name>
<dbReference type="EMBL" id="AZHX01002003">
    <property type="protein sequence ID" value="ETW97871.1"/>
    <property type="molecule type" value="Genomic_DNA"/>
</dbReference>
<reference evidence="1 2" key="1">
    <citation type="journal article" date="2014" name="Nature">
        <title>An environmental bacterial taxon with a large and distinct metabolic repertoire.</title>
        <authorList>
            <person name="Wilson M.C."/>
            <person name="Mori T."/>
            <person name="Ruckert C."/>
            <person name="Uria A.R."/>
            <person name="Helf M.J."/>
            <person name="Takada K."/>
            <person name="Gernert C."/>
            <person name="Steffens U.A."/>
            <person name="Heycke N."/>
            <person name="Schmitt S."/>
            <person name="Rinke C."/>
            <person name="Helfrich E.J."/>
            <person name="Brachmann A.O."/>
            <person name="Gurgui C."/>
            <person name="Wakimoto T."/>
            <person name="Kracht M."/>
            <person name="Crusemann M."/>
            <person name="Hentschel U."/>
            <person name="Abe I."/>
            <person name="Matsunaga S."/>
            <person name="Kalinowski J."/>
            <person name="Takeyama H."/>
            <person name="Piel J."/>
        </authorList>
    </citation>
    <scope>NUCLEOTIDE SEQUENCE [LARGE SCALE GENOMIC DNA]</scope>
    <source>
        <strain evidence="2">TSY2</strain>
    </source>
</reference>
<dbReference type="AlphaFoldDB" id="W4LKK9"/>